<protein>
    <submittedName>
        <fullName evidence="1">Fusaric acid resistance protein-like-domain-containing protein</fullName>
    </submittedName>
</protein>
<name>A0ACC3TPV5_9ASCO</name>
<evidence type="ECO:0000313" key="1">
    <source>
        <dbReference type="EMBL" id="KAK9322917.1"/>
    </source>
</evidence>
<gene>
    <name evidence="1" type="ORF">V1517DRAFT_322105</name>
</gene>
<accession>A0ACC3TPV5</accession>
<keyword evidence="2" id="KW-1185">Reference proteome</keyword>
<comment type="caution">
    <text evidence="1">The sequence shown here is derived from an EMBL/GenBank/DDBJ whole genome shotgun (WGS) entry which is preliminary data.</text>
</comment>
<reference evidence="2" key="1">
    <citation type="journal article" date="2024" name="Front. Bioeng. Biotechnol.">
        <title>Genome-scale model development and genomic sequencing of the oleaginous clade Lipomyces.</title>
        <authorList>
            <person name="Czajka J.J."/>
            <person name="Han Y."/>
            <person name="Kim J."/>
            <person name="Mondo S.J."/>
            <person name="Hofstad B.A."/>
            <person name="Robles A."/>
            <person name="Haridas S."/>
            <person name="Riley R."/>
            <person name="LaButti K."/>
            <person name="Pangilinan J."/>
            <person name="Andreopoulos W."/>
            <person name="Lipzen A."/>
            <person name="Yan J."/>
            <person name="Wang M."/>
            <person name="Ng V."/>
            <person name="Grigoriev I.V."/>
            <person name="Spatafora J.W."/>
            <person name="Magnuson J.K."/>
            <person name="Baker S.E."/>
            <person name="Pomraning K.R."/>
        </authorList>
    </citation>
    <scope>NUCLEOTIDE SEQUENCE [LARGE SCALE GENOMIC DNA]</scope>
    <source>
        <strain evidence="2">CBS 10300</strain>
    </source>
</reference>
<sequence>MGDPLRPLAAVRESADGLSDVIESAAAVPSTSNSASQGNTPTTEQKQNDQMHPLESPANEAGLPGSTLERQERPRYSLLRNYSLILPMTGERVRRQITLDTFDSIAEASGRQRLVAEEDFDDEAGEDTALLVDDRPANGSRVLLPKTSRIRRWVSRHYANFERRLTYMVLSIWWIKWIYDNIFFREFTRPLKCSLTYFLASFTVFSSTISSLLGSGDGKHLTATVTVYFHPSRTVGSMIEAFTFAELALVYSTVLSCCSMVTAAFFRQLDLLWVGYAIVLVVFCAGGLGSIALMKHKMGKQTFNTACSVASTAFTRILVREGSVQEGIVSFSKILQVGLLVNIGVFISAAVCFMVFPVTANSKLKTACNKLMNIYSHILAIITKSFLSGTDVSKTEIEELFQTAGSLISSLDSILQEVKYEHYVRGTEVEYFLQMRLVKSIQSITQHLGGLKSSLQMQWHLTNLHPGQARSSCGELFDIFVYYLGPPMKSLTYTVKNILEVLPFDDKNSPKYEVRLNSRFGPSLNLALDLFSSARMKALREIYSQDIFSQQANRAELAIHLEKVASTCGQFSQGLEDLAREIYNIIDILKEYENYAARGRPKSWRWLLFWKANPMNLRKVDASTEEDVTVPSNLAHLFSDDNVGAKNQKETSRDPWTLKLWRGLRMFRRNDVRFGIKVGVGALLFTLPAYIPQTRENFSHYRGEWGLVTFVLMTNISIGGTTSSVLWRLSGTVIGCYSAWLVWYLFSSNRVALALTGLLMAFPCFCIILGWKNNSSFGRFILLAFNLTALYSYSLSQNDIDRDDRNEDEGGANPIVSEIAFHRLVSVSSGVLWSLFITLYIWPNSARASVKRKLSILWIRMGLIWKNDPLNSLSVRGAPLKPYVSIQDEQRLQKSLLKMRTSLMPAAANEFRLKGPFPTKHYDNIMKTTQEVLDVYHNMNSMIMKDLHASERESQIIAYTIEERKELSNRIFLLFYLIAAALRLNLPLPYDLPNTTHARDRMIVKISEYRMKQLSEDAGTDDDFVLFYAFILATMSINDGLLDIISSLQEVYGSIEEETLSI</sequence>
<proteinExistence type="predicted"/>
<dbReference type="Proteomes" id="UP001489719">
    <property type="component" value="Unassembled WGS sequence"/>
</dbReference>
<dbReference type="EMBL" id="MU970069">
    <property type="protein sequence ID" value="KAK9322917.1"/>
    <property type="molecule type" value="Genomic_DNA"/>
</dbReference>
<organism evidence="1 2">
    <name type="scientific">Lipomyces orientalis</name>
    <dbReference type="NCBI Taxonomy" id="1233043"/>
    <lineage>
        <taxon>Eukaryota</taxon>
        <taxon>Fungi</taxon>
        <taxon>Dikarya</taxon>
        <taxon>Ascomycota</taxon>
        <taxon>Saccharomycotina</taxon>
        <taxon>Lipomycetes</taxon>
        <taxon>Lipomycetales</taxon>
        <taxon>Lipomycetaceae</taxon>
        <taxon>Lipomyces</taxon>
    </lineage>
</organism>
<evidence type="ECO:0000313" key="2">
    <source>
        <dbReference type="Proteomes" id="UP001489719"/>
    </source>
</evidence>